<keyword evidence="1" id="KW-0732">Signal</keyword>
<evidence type="ECO:0000256" key="1">
    <source>
        <dbReference type="SAM" id="SignalP"/>
    </source>
</evidence>
<gene>
    <name evidence="3" type="ORF">PQJ61_02835</name>
</gene>
<organism evidence="3 4">
    <name type="scientific">Candidatus Thalassospirochaeta sargassi</name>
    <dbReference type="NCBI Taxonomy" id="3119039"/>
    <lineage>
        <taxon>Bacteria</taxon>
        <taxon>Pseudomonadati</taxon>
        <taxon>Spirochaetota</taxon>
        <taxon>Spirochaetia</taxon>
        <taxon>Spirochaetales</taxon>
        <taxon>Spirochaetaceae</taxon>
        <taxon>Candidatus Thalassospirochaeta</taxon>
    </lineage>
</organism>
<dbReference type="PANTHER" id="PTHR30290">
    <property type="entry name" value="PERIPLASMIC BINDING COMPONENT OF ABC TRANSPORTER"/>
    <property type="match status" value="1"/>
</dbReference>
<evidence type="ECO:0000313" key="3">
    <source>
        <dbReference type="EMBL" id="MDC7225682.1"/>
    </source>
</evidence>
<comment type="caution">
    <text evidence="3">The sequence shown here is derived from an EMBL/GenBank/DDBJ whole genome shotgun (WGS) entry which is preliminary data.</text>
</comment>
<name>A0AAJ1IAH2_9SPIO</name>
<feature type="chain" id="PRO_5042465262" evidence="1">
    <location>
        <begin position="27"/>
        <end position="549"/>
    </location>
</feature>
<dbReference type="GO" id="GO:0015833">
    <property type="term" value="P:peptide transport"/>
    <property type="evidence" value="ECO:0007669"/>
    <property type="project" value="TreeGrafter"/>
</dbReference>
<dbReference type="AlphaFoldDB" id="A0AAJ1IAH2"/>
<dbReference type="GO" id="GO:1904680">
    <property type="term" value="F:peptide transmembrane transporter activity"/>
    <property type="evidence" value="ECO:0007669"/>
    <property type="project" value="TreeGrafter"/>
</dbReference>
<sequence>MKKNLPILKFIAAALFIITFSTTAFAGGAQESGAAEKTRLNVAWTAGQSLDSLIIDENWQYLEMGCTLWQLCYDQLWIMGDAESGYAAQPMLATHWDVSEDKRTWTFYLRDDAVFHDGTPVTAYDVEFTFEYLPASDPAWDMVDFYYESMTVIDDYTIEITMVNPFGMPYPPMYWAPILPKHIWEPYKDNFKSYENDHMLGSGMYKIKEFKAGQYVWLEANEDYWGGAPGVDEIVFKIYGAEDTRNMAIQNGEADMVGYLGISPLTIEDFEDVEGIDVLISPDINIYWLNFNLHQKNGIQDLEVRKAIMHAVDVERIIEMALVGYGEPADSFVYKELEWYNDDITRYPYDAARAEAILDAAGYKDTDGDGVRNEKDGSGNMSYELLATADVSEEVKAATIIAEMLGDVGIDVQLKLVDTDTYYNYLYTPDEDYFDFSLSTEGPGPNGEWFWDFCRGWDNGGAGWNTAYYSSDEFDTAMDNMMASNTLEEKNMYRKEMQKIISEDIPYGIIFRKEIICPVNTAEFTGYTATMGGTSNWINPWSFLNIEAK</sequence>
<dbReference type="InterPro" id="IPR000914">
    <property type="entry name" value="SBP_5_dom"/>
</dbReference>
<accession>A0AAJ1IAH2</accession>
<dbReference type="CDD" id="cd08513">
    <property type="entry name" value="PBP2_thermophilic_Hb8_like"/>
    <property type="match status" value="1"/>
</dbReference>
<dbReference type="Pfam" id="PF00496">
    <property type="entry name" value="SBP_bac_5"/>
    <property type="match status" value="1"/>
</dbReference>
<dbReference type="GO" id="GO:0043190">
    <property type="term" value="C:ATP-binding cassette (ABC) transporter complex"/>
    <property type="evidence" value="ECO:0007669"/>
    <property type="project" value="InterPro"/>
</dbReference>
<proteinExistence type="predicted"/>
<dbReference type="Gene3D" id="3.40.190.10">
    <property type="entry name" value="Periplasmic binding protein-like II"/>
    <property type="match status" value="1"/>
</dbReference>
<evidence type="ECO:0000313" key="4">
    <source>
        <dbReference type="Proteomes" id="UP001221217"/>
    </source>
</evidence>
<dbReference type="Proteomes" id="UP001221217">
    <property type="component" value="Unassembled WGS sequence"/>
</dbReference>
<dbReference type="Gene3D" id="3.10.105.10">
    <property type="entry name" value="Dipeptide-binding Protein, Domain 3"/>
    <property type="match status" value="1"/>
</dbReference>
<dbReference type="InterPro" id="IPR039424">
    <property type="entry name" value="SBP_5"/>
</dbReference>
<dbReference type="EMBL" id="JAQQAL010000009">
    <property type="protein sequence ID" value="MDC7225682.1"/>
    <property type="molecule type" value="Genomic_DNA"/>
</dbReference>
<feature type="signal peptide" evidence="1">
    <location>
        <begin position="1"/>
        <end position="26"/>
    </location>
</feature>
<reference evidence="3 4" key="1">
    <citation type="submission" date="2022-12" db="EMBL/GenBank/DDBJ databases">
        <title>Metagenome assembled genome from gulf of manar.</title>
        <authorList>
            <person name="Kohli P."/>
            <person name="Pk S."/>
            <person name="Venkata Ramana C."/>
            <person name="Sasikala C."/>
        </authorList>
    </citation>
    <scope>NUCLEOTIDE SEQUENCE [LARGE SCALE GENOMIC DNA]</scope>
    <source>
        <strain evidence="3">JB008</strain>
    </source>
</reference>
<dbReference type="SUPFAM" id="SSF53850">
    <property type="entry name" value="Periplasmic binding protein-like II"/>
    <property type="match status" value="1"/>
</dbReference>
<evidence type="ECO:0000259" key="2">
    <source>
        <dbReference type="Pfam" id="PF00496"/>
    </source>
</evidence>
<dbReference type="InterPro" id="IPR030678">
    <property type="entry name" value="Peptide/Ni-bd"/>
</dbReference>
<feature type="domain" description="Solute-binding protein family 5" evidence="2">
    <location>
        <begin position="89"/>
        <end position="439"/>
    </location>
</feature>
<protein>
    <submittedName>
        <fullName evidence="3">Peptide ABC transporter substrate-binding protein</fullName>
    </submittedName>
</protein>
<dbReference type="GO" id="GO:0030288">
    <property type="term" value="C:outer membrane-bounded periplasmic space"/>
    <property type="evidence" value="ECO:0007669"/>
    <property type="project" value="UniProtKB-ARBA"/>
</dbReference>
<dbReference type="PIRSF" id="PIRSF002741">
    <property type="entry name" value="MppA"/>
    <property type="match status" value="1"/>
</dbReference>